<dbReference type="AlphaFoldDB" id="A0A2Z5G3G6"/>
<dbReference type="InterPro" id="IPR005119">
    <property type="entry name" value="LysR_subst-bd"/>
</dbReference>
<dbReference type="PANTHER" id="PTHR30579">
    <property type="entry name" value="TRANSCRIPTIONAL REGULATOR"/>
    <property type="match status" value="1"/>
</dbReference>
<keyword evidence="2" id="KW-0805">Transcription regulation</keyword>
<dbReference type="SUPFAM" id="SSF46785">
    <property type="entry name" value="Winged helix' DNA-binding domain"/>
    <property type="match status" value="1"/>
</dbReference>
<keyword evidence="7" id="KW-1185">Reference proteome</keyword>
<dbReference type="RefSeq" id="WP_114208584.1">
    <property type="nucleotide sequence ID" value="NZ_CP030840.1"/>
</dbReference>
<reference evidence="6 7" key="1">
    <citation type="journal article" date="2018" name="Front. Microbiol.">
        <title>Hydrolytic Capabilities as a Key to Environmental Success: Chitinolytic and Cellulolytic Acidobacteria From Acidic Sub-arctic Soils and Boreal Peatlands.</title>
        <authorList>
            <person name="Belova S.E."/>
            <person name="Ravin N.V."/>
            <person name="Pankratov T.A."/>
            <person name="Rakitin A.L."/>
            <person name="Ivanova A.A."/>
            <person name="Beletsky A.V."/>
            <person name="Mardanov A.V."/>
            <person name="Sinninghe Damste J.S."/>
            <person name="Dedysh S.N."/>
        </authorList>
    </citation>
    <scope>NUCLEOTIDE SEQUENCE [LARGE SCALE GENOMIC DNA]</scope>
    <source>
        <strain evidence="6 7">SBC82</strain>
    </source>
</reference>
<dbReference type="Pfam" id="PF03466">
    <property type="entry name" value="LysR_substrate"/>
    <property type="match status" value="1"/>
</dbReference>
<evidence type="ECO:0000256" key="3">
    <source>
        <dbReference type="ARBA" id="ARBA00023125"/>
    </source>
</evidence>
<sequence>MNLTNVDLDSLRALVIAQDLGGYGRAAEQLGRTPSAISLQMKRLQAEVGVSLFRRQGKRTLLTEQGEIAVRYARRVLELNDEMLDTLRGASLSGVVRVGFGHDFVDTLLPLALARFNALYPLVKLEVTIDRNSLLEGEIGAGRLDVALTLGNHREGSGTKIGKLPLCWIINSKFPLKPKDPLPLVLFEHPCIFRTYALDALDRAGLSWRIAMTSPSVAGLWAAVKGGLGMTVRAKIGAPEEFDFAPPAMPSLGMTDVILHRRKSARAAYVRRFAEIVGELAVSHYKLNGTTGNL</sequence>
<evidence type="ECO:0000313" key="6">
    <source>
        <dbReference type="EMBL" id="AXC13648.1"/>
    </source>
</evidence>
<evidence type="ECO:0000256" key="4">
    <source>
        <dbReference type="ARBA" id="ARBA00023163"/>
    </source>
</evidence>
<dbReference type="InterPro" id="IPR000847">
    <property type="entry name" value="LysR_HTH_N"/>
</dbReference>
<proteinExistence type="inferred from homology"/>
<accession>A0A2Z5G3G6</accession>
<dbReference type="KEGG" id="abas:ACPOL_4375"/>
<dbReference type="InterPro" id="IPR036390">
    <property type="entry name" value="WH_DNA-bd_sf"/>
</dbReference>
<dbReference type="PANTHER" id="PTHR30579:SF7">
    <property type="entry name" value="HTH-TYPE TRANSCRIPTIONAL REGULATOR LRHA-RELATED"/>
    <property type="match status" value="1"/>
</dbReference>
<dbReference type="InterPro" id="IPR050176">
    <property type="entry name" value="LTTR"/>
</dbReference>
<keyword evidence="4" id="KW-0804">Transcription</keyword>
<dbReference type="GO" id="GO:0003677">
    <property type="term" value="F:DNA binding"/>
    <property type="evidence" value="ECO:0007669"/>
    <property type="project" value="UniProtKB-KW"/>
</dbReference>
<evidence type="ECO:0000256" key="1">
    <source>
        <dbReference type="ARBA" id="ARBA00009437"/>
    </source>
</evidence>
<feature type="domain" description="HTH lysR-type" evidence="5">
    <location>
        <begin position="6"/>
        <end position="63"/>
    </location>
</feature>
<dbReference type="EMBL" id="CP030840">
    <property type="protein sequence ID" value="AXC13648.1"/>
    <property type="molecule type" value="Genomic_DNA"/>
</dbReference>
<dbReference type="GO" id="GO:0003700">
    <property type="term" value="F:DNA-binding transcription factor activity"/>
    <property type="evidence" value="ECO:0007669"/>
    <property type="project" value="InterPro"/>
</dbReference>
<evidence type="ECO:0000259" key="5">
    <source>
        <dbReference type="PROSITE" id="PS50931"/>
    </source>
</evidence>
<protein>
    <submittedName>
        <fullName evidence="6">Transcriptional regulator</fullName>
    </submittedName>
</protein>
<gene>
    <name evidence="6" type="ORF">ACPOL_4375</name>
</gene>
<organism evidence="6 7">
    <name type="scientific">Acidisarcina polymorpha</name>
    <dbReference type="NCBI Taxonomy" id="2211140"/>
    <lineage>
        <taxon>Bacteria</taxon>
        <taxon>Pseudomonadati</taxon>
        <taxon>Acidobacteriota</taxon>
        <taxon>Terriglobia</taxon>
        <taxon>Terriglobales</taxon>
        <taxon>Acidobacteriaceae</taxon>
        <taxon>Acidisarcina</taxon>
    </lineage>
</organism>
<dbReference type="Pfam" id="PF00126">
    <property type="entry name" value="HTH_1"/>
    <property type="match status" value="1"/>
</dbReference>
<dbReference type="InterPro" id="IPR036388">
    <property type="entry name" value="WH-like_DNA-bd_sf"/>
</dbReference>
<dbReference type="OrthoDB" id="9785745at2"/>
<comment type="similarity">
    <text evidence="1">Belongs to the LysR transcriptional regulatory family.</text>
</comment>
<evidence type="ECO:0000313" key="7">
    <source>
        <dbReference type="Proteomes" id="UP000253606"/>
    </source>
</evidence>
<dbReference type="Proteomes" id="UP000253606">
    <property type="component" value="Chromosome"/>
</dbReference>
<name>A0A2Z5G3G6_9BACT</name>
<dbReference type="Gene3D" id="3.40.190.10">
    <property type="entry name" value="Periplasmic binding protein-like II"/>
    <property type="match status" value="2"/>
</dbReference>
<dbReference type="Gene3D" id="1.10.10.10">
    <property type="entry name" value="Winged helix-like DNA-binding domain superfamily/Winged helix DNA-binding domain"/>
    <property type="match status" value="1"/>
</dbReference>
<dbReference type="SUPFAM" id="SSF53850">
    <property type="entry name" value="Periplasmic binding protein-like II"/>
    <property type="match status" value="1"/>
</dbReference>
<evidence type="ECO:0000256" key="2">
    <source>
        <dbReference type="ARBA" id="ARBA00023015"/>
    </source>
</evidence>
<keyword evidence="3" id="KW-0238">DNA-binding</keyword>
<dbReference type="PROSITE" id="PS50931">
    <property type="entry name" value="HTH_LYSR"/>
    <property type="match status" value="1"/>
</dbReference>